<keyword evidence="2" id="KW-1185">Reference proteome</keyword>
<dbReference type="Gene3D" id="3.40.190.10">
    <property type="entry name" value="Periplasmic binding protein-like II"/>
    <property type="match status" value="2"/>
</dbReference>
<sequence length="247" mass="27706">MLSLMVVPNYMPEEFGAWYMLNTWLQGQSGLPINLVMPESFAAVAQHQQTKPSAMVYVNPFAAKTYVRQQGYLPLVRPNTTDEIVLICRADSEINRVEDLKEAFTLAVSANEDANYVALRLLEPAGVDEANIKLVQQDNYLAVALAVARSIADIGVVSARVAAHFSSITLSRLKIILHSRINEIHHVWLYQPQWQREADKLRPLLVNLNKHPKGLALLSSLGIPEGFSTLQEEDLEFMIDVVDTLRK</sequence>
<evidence type="ECO:0000313" key="1">
    <source>
        <dbReference type="EMBL" id="KLT72149.1"/>
    </source>
</evidence>
<reference evidence="1 2" key="1">
    <citation type="submission" date="2014-11" db="EMBL/GenBank/DDBJ databases">
        <title>Genome of a novel goose pathogen.</title>
        <authorList>
            <person name="Hansen C.M."/>
            <person name="Hueffer K."/>
            <person name="Choi S.C."/>
        </authorList>
    </citation>
    <scope>NUCLEOTIDE SEQUENCE [LARGE SCALE GENOMIC DNA]</scope>
    <source>
        <strain evidence="1 2">KH1503</strain>
    </source>
</reference>
<dbReference type="SUPFAM" id="SSF53850">
    <property type="entry name" value="Periplasmic binding protein-like II"/>
    <property type="match status" value="1"/>
</dbReference>
<dbReference type="AlphaFoldDB" id="A0A0J0YPU2"/>
<dbReference type="PATRIC" id="fig|1470200.3.peg.973"/>
<evidence type="ECO:0000313" key="2">
    <source>
        <dbReference type="Proteomes" id="UP000036027"/>
    </source>
</evidence>
<dbReference type="Proteomes" id="UP000036027">
    <property type="component" value="Unassembled WGS sequence"/>
</dbReference>
<name>A0A0J0YPU2_9NEIS</name>
<dbReference type="EMBL" id="JTDO01000019">
    <property type="protein sequence ID" value="KLT72149.1"/>
    <property type="molecule type" value="Genomic_DNA"/>
</dbReference>
<dbReference type="STRING" id="1470200.PL75_09785"/>
<accession>A0A0J0YPU2</accession>
<gene>
    <name evidence="1" type="ORF">PL75_09785</name>
</gene>
<proteinExistence type="predicted"/>
<organism evidence="1 2">
    <name type="scientific">Neisseria arctica</name>
    <dbReference type="NCBI Taxonomy" id="1470200"/>
    <lineage>
        <taxon>Bacteria</taxon>
        <taxon>Pseudomonadati</taxon>
        <taxon>Pseudomonadota</taxon>
        <taxon>Betaproteobacteria</taxon>
        <taxon>Neisseriales</taxon>
        <taxon>Neisseriaceae</taxon>
        <taxon>Neisseria</taxon>
    </lineage>
</organism>
<comment type="caution">
    <text evidence="1">The sequence shown here is derived from an EMBL/GenBank/DDBJ whole genome shotgun (WGS) entry which is preliminary data.</text>
</comment>
<protein>
    <recommendedName>
        <fullName evidence="3">Phosphate ABC transporter substrate-binding protein</fullName>
    </recommendedName>
</protein>
<evidence type="ECO:0008006" key="3">
    <source>
        <dbReference type="Google" id="ProtNLM"/>
    </source>
</evidence>
<dbReference type="RefSeq" id="WP_047761754.1">
    <property type="nucleotide sequence ID" value="NZ_CP091510.1"/>
</dbReference>
<dbReference type="Pfam" id="PF12974">
    <property type="entry name" value="Phosphonate-bd"/>
    <property type="match status" value="1"/>
</dbReference>